<dbReference type="Gene3D" id="3.30.559.10">
    <property type="entry name" value="Chloramphenicol acetyltransferase-like domain"/>
    <property type="match status" value="1"/>
</dbReference>
<sequence>MALVHYYPMIGCLREVSSSKLMVDSAAQGAVFIDATTDDVRLKDIGKPLVPPYPCAAELFCKEDMVSCHFLFGAGELAALRSLLSTNLTASTSNFELLTMTSSRCGTGALGYGLADTVRIYYSWNTCGVCRGGASALVPPGYYGNALLFPAVVATAGELCPGDVRQPLPHCGAGAAGKGEVDL</sequence>
<dbReference type="Pfam" id="PF02458">
    <property type="entry name" value="Transferase"/>
    <property type="match status" value="1"/>
</dbReference>
<evidence type="ECO:0000256" key="2">
    <source>
        <dbReference type="ARBA" id="ARBA00022679"/>
    </source>
</evidence>
<dbReference type="InterPro" id="IPR050317">
    <property type="entry name" value="Plant_Fungal_Acyltransferase"/>
</dbReference>
<keyword evidence="3" id="KW-0012">Acyltransferase</keyword>
<dbReference type="PANTHER" id="PTHR31642">
    <property type="entry name" value="TRICHOTHECENE 3-O-ACETYLTRANSFERASE"/>
    <property type="match status" value="1"/>
</dbReference>
<accession>A0A0D9WXB7</accession>
<evidence type="ECO:0000256" key="1">
    <source>
        <dbReference type="ARBA" id="ARBA00009861"/>
    </source>
</evidence>
<protein>
    <submittedName>
        <fullName evidence="4">Uncharacterized protein</fullName>
    </submittedName>
</protein>
<keyword evidence="5" id="KW-1185">Reference proteome</keyword>
<comment type="similarity">
    <text evidence="1">Belongs to the plant acyltransferase family.</text>
</comment>
<reference evidence="4" key="3">
    <citation type="submission" date="2015-04" db="UniProtKB">
        <authorList>
            <consortium name="EnsemblPlants"/>
        </authorList>
    </citation>
    <scope>IDENTIFICATION</scope>
</reference>
<name>A0A0D9WXB7_9ORYZ</name>
<dbReference type="Proteomes" id="UP000032180">
    <property type="component" value="Chromosome 7"/>
</dbReference>
<keyword evidence="2" id="KW-0808">Transferase</keyword>
<reference evidence="5" key="2">
    <citation type="submission" date="2013-12" db="EMBL/GenBank/DDBJ databases">
        <authorList>
            <person name="Yu Y."/>
            <person name="Lee S."/>
            <person name="de Baynast K."/>
            <person name="Wissotski M."/>
            <person name="Liu L."/>
            <person name="Talag J."/>
            <person name="Goicoechea J."/>
            <person name="Angelova A."/>
            <person name="Jetty R."/>
            <person name="Kudrna D."/>
            <person name="Golser W."/>
            <person name="Rivera L."/>
            <person name="Zhang J."/>
            <person name="Wing R."/>
        </authorList>
    </citation>
    <scope>NUCLEOTIDE SEQUENCE</scope>
</reference>
<reference evidence="4 5" key="1">
    <citation type="submission" date="2012-08" db="EMBL/GenBank/DDBJ databases">
        <title>Oryza genome evolution.</title>
        <authorList>
            <person name="Wing R.A."/>
        </authorList>
    </citation>
    <scope>NUCLEOTIDE SEQUENCE</scope>
</reference>
<dbReference type="HOGENOM" id="CLU_1477225_0_0_1"/>
<dbReference type="AlphaFoldDB" id="A0A0D9WXB7"/>
<proteinExistence type="inferred from homology"/>
<dbReference type="EnsemblPlants" id="LPERR07G07720.1">
    <property type="protein sequence ID" value="LPERR07G07720.1"/>
    <property type="gene ID" value="LPERR07G07720"/>
</dbReference>
<evidence type="ECO:0000313" key="5">
    <source>
        <dbReference type="Proteomes" id="UP000032180"/>
    </source>
</evidence>
<dbReference type="PANTHER" id="PTHR31642:SF314">
    <property type="entry name" value="SPERMIDINE HYDROXYCINNAMOYLTRANSFERASE 2"/>
    <property type="match status" value="1"/>
</dbReference>
<organism evidence="4 5">
    <name type="scientific">Leersia perrieri</name>
    <dbReference type="NCBI Taxonomy" id="77586"/>
    <lineage>
        <taxon>Eukaryota</taxon>
        <taxon>Viridiplantae</taxon>
        <taxon>Streptophyta</taxon>
        <taxon>Embryophyta</taxon>
        <taxon>Tracheophyta</taxon>
        <taxon>Spermatophyta</taxon>
        <taxon>Magnoliopsida</taxon>
        <taxon>Liliopsida</taxon>
        <taxon>Poales</taxon>
        <taxon>Poaceae</taxon>
        <taxon>BOP clade</taxon>
        <taxon>Oryzoideae</taxon>
        <taxon>Oryzeae</taxon>
        <taxon>Oryzinae</taxon>
        <taxon>Leersia</taxon>
    </lineage>
</organism>
<dbReference type="STRING" id="77586.A0A0D9WXB7"/>
<dbReference type="InterPro" id="IPR023213">
    <property type="entry name" value="CAT-like_dom_sf"/>
</dbReference>
<evidence type="ECO:0000256" key="3">
    <source>
        <dbReference type="ARBA" id="ARBA00023315"/>
    </source>
</evidence>
<evidence type="ECO:0000313" key="4">
    <source>
        <dbReference type="EnsemblPlants" id="LPERR07G07720.1"/>
    </source>
</evidence>
<dbReference type="Gramene" id="LPERR07G07720.1">
    <property type="protein sequence ID" value="LPERR07G07720.1"/>
    <property type="gene ID" value="LPERR07G07720"/>
</dbReference>
<dbReference type="GO" id="GO:0050734">
    <property type="term" value="F:hydroxycinnamoyltransferase activity"/>
    <property type="evidence" value="ECO:0007669"/>
    <property type="project" value="UniProtKB-ARBA"/>
</dbReference>